<organism evidence="2 3">
    <name type="scientific">Streptomyces malaysiense</name>
    <dbReference type="NCBI Taxonomy" id="1428626"/>
    <lineage>
        <taxon>Bacteria</taxon>
        <taxon>Bacillati</taxon>
        <taxon>Actinomycetota</taxon>
        <taxon>Actinomycetes</taxon>
        <taxon>Kitasatosporales</taxon>
        <taxon>Streptomycetaceae</taxon>
        <taxon>Streptomyces</taxon>
    </lineage>
</organism>
<keyword evidence="1" id="KW-0812">Transmembrane</keyword>
<evidence type="ECO:0000256" key="1">
    <source>
        <dbReference type="SAM" id="Phobius"/>
    </source>
</evidence>
<evidence type="ECO:0000313" key="3">
    <source>
        <dbReference type="Proteomes" id="UP000034838"/>
    </source>
</evidence>
<keyword evidence="1" id="KW-1133">Transmembrane helix</keyword>
<reference evidence="2" key="1">
    <citation type="submission" date="2016-10" db="EMBL/GenBank/DDBJ databases">
        <title>Genome sequence of Streptomyces malaysiense MUSC 136.</title>
        <authorList>
            <person name="Lee L.-H."/>
            <person name="Ser H.-L."/>
        </authorList>
    </citation>
    <scope>NUCLEOTIDE SEQUENCE [LARGE SCALE GENOMIC DNA]</scope>
    <source>
        <strain evidence="2">MUSC 136</strain>
    </source>
</reference>
<comment type="caution">
    <text evidence="2">The sequence shown here is derived from an EMBL/GenBank/DDBJ whole genome shotgun (WGS) entry which is preliminary data.</text>
</comment>
<proteinExistence type="predicted"/>
<dbReference type="EMBL" id="LBDA02000047">
    <property type="protein sequence ID" value="OIK25871.1"/>
    <property type="molecule type" value="Genomic_DNA"/>
</dbReference>
<sequence>MRILFFFIGGCFLLAGLFALYVAFLMYWGWRAKRTWAEFRRFLFWACAGIAGEALMAIFFKFKP</sequence>
<evidence type="ECO:0000313" key="2">
    <source>
        <dbReference type="EMBL" id="OIK25871.1"/>
    </source>
</evidence>
<feature type="transmembrane region" description="Helical" evidence="1">
    <location>
        <begin position="42"/>
        <end position="62"/>
    </location>
</feature>
<dbReference type="Proteomes" id="UP000034838">
    <property type="component" value="Unassembled WGS sequence"/>
</dbReference>
<keyword evidence="1" id="KW-0472">Membrane</keyword>
<name>A0A1J4Q136_9ACTN</name>
<gene>
    <name evidence="2" type="ORF">VT52_019300</name>
</gene>
<dbReference type="AlphaFoldDB" id="A0A1J4Q136"/>
<feature type="transmembrane region" description="Helical" evidence="1">
    <location>
        <begin position="6"/>
        <end position="30"/>
    </location>
</feature>
<keyword evidence="3" id="KW-1185">Reference proteome</keyword>
<protein>
    <submittedName>
        <fullName evidence="2">Uncharacterized protein</fullName>
    </submittedName>
</protein>
<accession>A0A1J4Q136</accession>